<gene>
    <name evidence="1" type="ORF">SAMN02746091_02516</name>
</gene>
<evidence type="ECO:0000313" key="1">
    <source>
        <dbReference type="EMBL" id="SHF43425.1"/>
    </source>
</evidence>
<sequence length="56" mass="6666">MMKLLNTIMVIYLLRSLLKLMADVWLKSCHFWCRQTSGDAKIDIANFKEFFKNILL</sequence>
<reference evidence="2" key="1">
    <citation type="submission" date="2016-11" db="EMBL/GenBank/DDBJ databases">
        <authorList>
            <person name="Varghese N."/>
            <person name="Submissions S."/>
        </authorList>
    </citation>
    <scope>NUCLEOTIDE SEQUENCE [LARGE SCALE GENOMIC DNA]</scope>
    <source>
        <strain evidence="2">DSM 10124</strain>
    </source>
</reference>
<accession>A0A1M5BLX7</accession>
<keyword evidence="2" id="KW-1185">Reference proteome</keyword>
<dbReference type="AlphaFoldDB" id="A0A1M5BLX7"/>
<dbReference type="EMBL" id="FQVG01000076">
    <property type="protein sequence ID" value="SHF43425.1"/>
    <property type="molecule type" value="Genomic_DNA"/>
</dbReference>
<proteinExistence type="predicted"/>
<dbReference type="Proteomes" id="UP000184423">
    <property type="component" value="Unassembled WGS sequence"/>
</dbReference>
<protein>
    <submittedName>
        <fullName evidence="1">Uncharacterized protein</fullName>
    </submittedName>
</protein>
<organism evidence="1 2">
    <name type="scientific">Caloramator proteoclasticus DSM 10124</name>
    <dbReference type="NCBI Taxonomy" id="1121262"/>
    <lineage>
        <taxon>Bacteria</taxon>
        <taxon>Bacillati</taxon>
        <taxon>Bacillota</taxon>
        <taxon>Clostridia</taxon>
        <taxon>Eubacteriales</taxon>
        <taxon>Clostridiaceae</taxon>
        <taxon>Caloramator</taxon>
    </lineage>
</organism>
<evidence type="ECO:0000313" key="2">
    <source>
        <dbReference type="Proteomes" id="UP000184423"/>
    </source>
</evidence>
<name>A0A1M5BLX7_9CLOT</name>